<evidence type="ECO:0000313" key="1">
    <source>
        <dbReference type="EMBL" id="QHU11582.1"/>
    </source>
</evidence>
<proteinExistence type="predicted"/>
<organism evidence="1">
    <name type="scientific">viral metagenome</name>
    <dbReference type="NCBI Taxonomy" id="1070528"/>
    <lineage>
        <taxon>unclassified sequences</taxon>
        <taxon>metagenomes</taxon>
        <taxon>organismal metagenomes</taxon>
    </lineage>
</organism>
<protein>
    <submittedName>
        <fullName evidence="1">Uncharacterized protein</fullName>
    </submittedName>
</protein>
<reference evidence="1" key="1">
    <citation type="journal article" date="2020" name="Nature">
        <title>Giant virus diversity and host interactions through global metagenomics.</title>
        <authorList>
            <person name="Schulz F."/>
            <person name="Roux S."/>
            <person name="Paez-Espino D."/>
            <person name="Jungbluth S."/>
            <person name="Walsh D.A."/>
            <person name="Denef V.J."/>
            <person name="McMahon K.D."/>
            <person name="Konstantinidis K.T."/>
            <person name="Eloe-Fadrosh E.A."/>
            <person name="Kyrpides N.C."/>
            <person name="Woyke T."/>
        </authorList>
    </citation>
    <scope>NUCLEOTIDE SEQUENCE</scope>
    <source>
        <strain evidence="1">GVMAG-S-1101169-75</strain>
    </source>
</reference>
<dbReference type="AlphaFoldDB" id="A0A6C0K0M1"/>
<dbReference type="EMBL" id="MN740786">
    <property type="protein sequence ID" value="QHU11582.1"/>
    <property type="molecule type" value="Genomic_DNA"/>
</dbReference>
<name>A0A6C0K0M1_9ZZZZ</name>
<accession>A0A6C0K0M1</accession>
<sequence length="219" mass="25507">MGNLRRTRHINSIPSWQRIYILGPFNSGTNLLASLLRNNVINAQLVEGDSPWKHTLNKRDLLFLQKNRRNILCIMHRPLLSWIAGVQKMPYDLVFLPDGKVRFLNKVYPNIIKVYHAYDSMYQDILRKADNKHPTVIIDYFKLLHPENGFDYLNSQLKKAGVGCLRSKDQFCKALLRPSKNHGSPVQNYQQALEKRESDERKVMEWLSSNSYSIDGNTH</sequence>